<dbReference type="Gene3D" id="3.10.290.30">
    <property type="entry name" value="MM3350-like"/>
    <property type="match status" value="1"/>
</dbReference>
<accession>A0ABY3C820</accession>
<proteinExistence type="predicted"/>
<gene>
    <name evidence="3" type="ORF">EKO24_014805</name>
</gene>
<feature type="compositionally biased region" description="Acidic residues" evidence="1">
    <location>
        <begin position="409"/>
        <end position="419"/>
    </location>
</feature>
<reference evidence="3 4" key="1">
    <citation type="journal article" date="2019" name="Antonie Van Leeuwenhoek">
        <title>Description of 'Ca. Methylobacter oryzae' KRF1, a novel species from the environmentally important Methylobacter clade 2.</title>
        <authorList>
            <person name="Khatri K."/>
            <person name="Mohite J.A."/>
            <person name="Pandit P.S."/>
            <person name="Bahulikar R."/>
            <person name="Rahalkar M.C."/>
        </authorList>
    </citation>
    <scope>NUCLEOTIDE SEQUENCE [LARGE SCALE GENOMIC DNA]</scope>
    <source>
        <strain evidence="3 4">KRF1</strain>
    </source>
</reference>
<dbReference type="Pfam" id="PF07929">
    <property type="entry name" value="PRiA4_ORF3"/>
    <property type="match status" value="1"/>
</dbReference>
<comment type="caution">
    <text evidence="3">The sequence shown here is derived from an EMBL/GenBank/DDBJ whole genome shotgun (WGS) entry which is preliminary data.</text>
</comment>
<keyword evidence="4" id="KW-1185">Reference proteome</keyword>
<sequence length="419" mass="48404">MTAKLTSCTPEQIEILKKQRFSDTEPGTLLKDFNSLLEFIGKTGIAVSEKTQLFALNTLADINRRLTHPLDVKLKRPLQKSFPYINGLYLLLRSSGLSYAAIDGKKSKLMLYEDVLDDWNKLNPAERYFSLLQAFYYRADAAMLGERHGFLSPTYFYDCLLFFQKYLGDRLDVKSNRDNMDRLRFSPGLHNLAVMELFGFIDIECTVADENETWPLSVIKPTAWGRAIFSYFAQNNLVMSFLEDDEPGQAGSGIWETEFKKYIPAWEKSLLQVERSITEEGAYIFNVSLGEARCKIAVPANISLDELAYGILEAFDFDSDHLYEFIYKNEYGIEESIAHPYVERDHEYCTDDCPVGYLPLYKGKTFIFHFDFGDDWRFKIRVEAVPPTEPDYSELTVIEKRGTPPEQYPDWEGEYEDDD</sequence>
<feature type="region of interest" description="Disordered" evidence="1">
    <location>
        <begin position="397"/>
        <end position="419"/>
    </location>
</feature>
<dbReference type="RefSeq" id="WP_127028484.1">
    <property type="nucleotide sequence ID" value="NZ_RYFG02000107.1"/>
</dbReference>
<feature type="domain" description="Plasmid pRiA4b Orf3-like" evidence="2">
    <location>
        <begin position="295"/>
        <end position="408"/>
    </location>
</feature>
<dbReference type="InterPro" id="IPR012912">
    <property type="entry name" value="Plasmid_pRiA4b_Orf3-like"/>
</dbReference>
<evidence type="ECO:0000313" key="3">
    <source>
        <dbReference type="EMBL" id="TRW92694.1"/>
    </source>
</evidence>
<evidence type="ECO:0000313" key="4">
    <source>
        <dbReference type="Proteomes" id="UP000733744"/>
    </source>
</evidence>
<dbReference type="SUPFAM" id="SSF159941">
    <property type="entry name" value="MM3350-like"/>
    <property type="match status" value="1"/>
</dbReference>
<dbReference type="Proteomes" id="UP000733744">
    <property type="component" value="Unassembled WGS sequence"/>
</dbReference>
<organism evidence="3 4">
    <name type="scientific">Candidatus Methylobacter oryzae</name>
    <dbReference type="NCBI Taxonomy" id="2497749"/>
    <lineage>
        <taxon>Bacteria</taxon>
        <taxon>Pseudomonadati</taxon>
        <taxon>Pseudomonadota</taxon>
        <taxon>Gammaproteobacteria</taxon>
        <taxon>Methylococcales</taxon>
        <taxon>Methylococcaceae</taxon>
        <taxon>Methylobacter</taxon>
    </lineage>
</organism>
<evidence type="ECO:0000256" key="1">
    <source>
        <dbReference type="SAM" id="MobiDB-lite"/>
    </source>
</evidence>
<protein>
    <submittedName>
        <fullName evidence="3">Plasmid pRiA4b ORF-3 family protein</fullName>
    </submittedName>
</protein>
<evidence type="ECO:0000259" key="2">
    <source>
        <dbReference type="Pfam" id="PF07929"/>
    </source>
</evidence>
<dbReference type="InterPro" id="IPR024047">
    <property type="entry name" value="MM3350-like_sf"/>
</dbReference>
<dbReference type="EMBL" id="RYFG02000107">
    <property type="protein sequence ID" value="TRW92694.1"/>
    <property type="molecule type" value="Genomic_DNA"/>
</dbReference>
<name>A0ABY3C820_9GAMM</name>